<dbReference type="EMBL" id="MK072246">
    <property type="protein sequence ID" value="AYV80645.1"/>
    <property type="molecule type" value="Genomic_DNA"/>
</dbReference>
<gene>
    <name evidence="1" type="ORF">Harvfovirus4_9</name>
</gene>
<dbReference type="Pfam" id="PF13419">
    <property type="entry name" value="HAD_2"/>
    <property type="match status" value="1"/>
</dbReference>
<dbReference type="Gene3D" id="1.10.150.240">
    <property type="entry name" value="Putative phosphatase, domain 2"/>
    <property type="match status" value="1"/>
</dbReference>
<protein>
    <submittedName>
        <fullName evidence="1">Phosphonoacetaldehyde hydrolase 2</fullName>
    </submittedName>
</protein>
<keyword evidence="1" id="KW-0378">Hydrolase</keyword>
<reference evidence="1" key="1">
    <citation type="submission" date="2018-10" db="EMBL/GenBank/DDBJ databases">
        <title>Hidden diversity of soil giant viruses.</title>
        <authorList>
            <person name="Schulz F."/>
            <person name="Alteio L."/>
            <person name="Goudeau D."/>
            <person name="Ryan E.M."/>
            <person name="Malmstrom R.R."/>
            <person name="Blanchard J."/>
            <person name="Woyke T."/>
        </authorList>
    </citation>
    <scope>NUCLEOTIDE SEQUENCE</scope>
    <source>
        <strain evidence="1">HAV1</strain>
    </source>
</reference>
<dbReference type="GO" id="GO:0006281">
    <property type="term" value="P:DNA repair"/>
    <property type="evidence" value="ECO:0007669"/>
    <property type="project" value="TreeGrafter"/>
</dbReference>
<evidence type="ECO:0000313" key="1">
    <source>
        <dbReference type="EMBL" id="AYV80645.1"/>
    </source>
</evidence>
<dbReference type="SFLD" id="SFLDS00003">
    <property type="entry name" value="Haloacid_Dehalogenase"/>
    <property type="match status" value="1"/>
</dbReference>
<dbReference type="PANTHER" id="PTHR43434:SF19">
    <property type="entry name" value="PHOSPHONOACETALDEHYDE HYDROLASE"/>
    <property type="match status" value="1"/>
</dbReference>
<dbReference type="InterPro" id="IPR036412">
    <property type="entry name" value="HAD-like_sf"/>
</dbReference>
<proteinExistence type="predicted"/>
<dbReference type="PANTHER" id="PTHR43434">
    <property type="entry name" value="PHOSPHOGLYCOLATE PHOSPHATASE"/>
    <property type="match status" value="1"/>
</dbReference>
<dbReference type="InterPro" id="IPR041492">
    <property type="entry name" value="HAD_2"/>
</dbReference>
<organism evidence="1">
    <name type="scientific">Harvfovirus sp</name>
    <dbReference type="NCBI Taxonomy" id="2487768"/>
    <lineage>
        <taxon>Viruses</taxon>
        <taxon>Varidnaviria</taxon>
        <taxon>Bamfordvirae</taxon>
        <taxon>Nucleocytoviricota</taxon>
        <taxon>Megaviricetes</taxon>
        <taxon>Imitervirales</taxon>
        <taxon>Mimiviridae</taxon>
        <taxon>Klosneuvirinae</taxon>
    </lineage>
</organism>
<dbReference type="InterPro" id="IPR023198">
    <property type="entry name" value="PGP-like_dom2"/>
</dbReference>
<sequence length="249" mass="28370">MLRRAASIRLVVFDIYNTIVIPQTGLPDAPIEAFRRTFNHLKLNVPTNLIYRDYGHDKVYHLDQILTDQSVKNQLGKLIKKYGEQEMKKHMFKVFEKKQCEIVRDPRYSRLVPGFLDALTDLEYMGVKHFCTTTGFNTKMQRHVLKHMKQQGFIPKIAVASDTLMRPRPDPMGIAHIMEQCGIFDPRQVVKVGDTAADIVEGLNANITTIGVEGTLSKQQLENHGASLVIKSVKELPWALNHLEHPGEN</sequence>
<name>A0A3G5A0D4_9VIRU</name>
<dbReference type="InterPro" id="IPR050155">
    <property type="entry name" value="HAD-like_hydrolase_sf"/>
</dbReference>
<dbReference type="SFLD" id="SFLDG01129">
    <property type="entry name" value="C1.5:_HAD__Beta-PGM__Phosphata"/>
    <property type="match status" value="1"/>
</dbReference>
<dbReference type="Gene3D" id="3.40.50.1000">
    <property type="entry name" value="HAD superfamily/HAD-like"/>
    <property type="match status" value="1"/>
</dbReference>
<dbReference type="GO" id="GO:0008967">
    <property type="term" value="F:phosphoglycolate phosphatase activity"/>
    <property type="evidence" value="ECO:0007669"/>
    <property type="project" value="TreeGrafter"/>
</dbReference>
<accession>A0A3G5A0D4</accession>
<dbReference type="InterPro" id="IPR023214">
    <property type="entry name" value="HAD_sf"/>
</dbReference>
<dbReference type="SUPFAM" id="SSF56784">
    <property type="entry name" value="HAD-like"/>
    <property type="match status" value="1"/>
</dbReference>